<dbReference type="InterPro" id="IPR003382">
    <property type="entry name" value="Flavoprotein"/>
</dbReference>
<dbReference type="InterPro" id="IPR007085">
    <property type="entry name" value="DNA/pantothenate-metab_flavo_C"/>
</dbReference>
<evidence type="ECO:0000256" key="2">
    <source>
        <dbReference type="ARBA" id="ARBA00023239"/>
    </source>
</evidence>
<keyword evidence="1 3" id="KW-0210">Decarboxylase</keyword>
<keyword evidence="3 4" id="KW-0288">FMN</keyword>
<dbReference type="Pfam" id="PF04127">
    <property type="entry name" value="DFP"/>
    <property type="match status" value="1"/>
</dbReference>
<dbReference type="GO" id="GO:0071513">
    <property type="term" value="C:phosphopantothenoylcysteine decarboxylase complex"/>
    <property type="evidence" value="ECO:0007669"/>
    <property type="project" value="TreeGrafter"/>
</dbReference>
<evidence type="ECO:0000256" key="3">
    <source>
        <dbReference type="HAMAP-Rule" id="MF_02225"/>
    </source>
</evidence>
<dbReference type="OrthoDB" id="9802554at2"/>
<comment type="similarity">
    <text evidence="3 4">In the N-terminal section; belongs to the HFCD (homo-oligomeric flavin containing Cys decarboxylase) superfamily.</text>
</comment>
<dbReference type="GO" id="GO:0046872">
    <property type="term" value="F:metal ion binding"/>
    <property type="evidence" value="ECO:0007669"/>
    <property type="project" value="UniProtKB-KW"/>
</dbReference>
<gene>
    <name evidence="3" type="primary">coaBC</name>
    <name evidence="8" type="ORF">EDD52_110162</name>
</gene>
<comment type="caution">
    <text evidence="8">The sequence shown here is derived from an EMBL/GenBank/DDBJ whole genome shotgun (WGS) entry which is preliminary data.</text>
</comment>
<feature type="binding site" evidence="3">
    <location>
        <position position="323"/>
    </location>
    <ligand>
        <name>CTP</name>
        <dbReference type="ChEBI" id="CHEBI:37563"/>
    </ligand>
</feature>
<dbReference type="GO" id="GO:0015937">
    <property type="term" value="P:coenzyme A biosynthetic process"/>
    <property type="evidence" value="ECO:0007669"/>
    <property type="project" value="UniProtKB-UniRule"/>
</dbReference>
<comment type="pathway">
    <text evidence="3 4">Cofactor biosynthesis; coenzyme A biosynthesis; CoA from (R)-pantothenate: step 2/5.</text>
</comment>
<dbReference type="NCBIfam" id="TIGR00521">
    <property type="entry name" value="coaBC_dfp"/>
    <property type="match status" value="1"/>
</dbReference>
<feature type="active site" description="Proton donor" evidence="3">
    <location>
        <position position="157"/>
    </location>
</feature>
<dbReference type="Gene3D" id="3.40.50.1950">
    <property type="entry name" value="Flavin prenyltransferase-like"/>
    <property type="match status" value="1"/>
</dbReference>
<feature type="binding site" evidence="3">
    <location>
        <position position="337"/>
    </location>
    <ligand>
        <name>CTP</name>
        <dbReference type="ChEBI" id="CHEBI:37563"/>
    </ligand>
</feature>
<dbReference type="GO" id="GO:0004632">
    <property type="term" value="F:phosphopantothenate--cysteine ligase activity"/>
    <property type="evidence" value="ECO:0007669"/>
    <property type="project" value="UniProtKB-UniRule"/>
</dbReference>
<dbReference type="GO" id="GO:0015941">
    <property type="term" value="P:pantothenate catabolic process"/>
    <property type="evidence" value="ECO:0007669"/>
    <property type="project" value="InterPro"/>
</dbReference>
<dbReference type="Gene3D" id="3.40.50.10300">
    <property type="entry name" value="CoaB-like"/>
    <property type="match status" value="1"/>
</dbReference>
<sequence>MLAGKRILLIIGGGIAAFKIPALIRLLRQQGAAVTPVMTAASEQFVTPLTVAAVAGEKAYTALFDLTDEAEMGHIQLSRVADLVLVAPATADLMAKMAQGLAGDLASTLLLATDTPVMIAPAMNVRMWLHPATQRNLALLKGDGVQIVGPDEGDMACGEYGPGRMAEPEELAAACAAALTDGPLKGRRVLVTSGPTHEPIDPVRYIANRSSGAQGTAIARALVGLGAEVVFVTGPADVLPPEGVTLVRVETARQMRDAVQAALPVDAGVFAAAVADWRVATESSSKIKKGAGGLPVLEFTENPDILAEVSQMSDGRPALVVGFAAETDDVVNHATAKRARKGCDWILANDVSPETGIMGGSENAVVLISEDGAEVWPRMGKDDVAQRLAARIAETLGAG</sequence>
<comment type="cofactor">
    <cofactor evidence="3">
        <name>FMN</name>
        <dbReference type="ChEBI" id="CHEBI:58210"/>
    </cofactor>
    <text evidence="3">Binds 1 FMN per subunit.</text>
</comment>
<feature type="domain" description="Flavoprotein" evidence="6">
    <location>
        <begin position="5"/>
        <end position="176"/>
    </location>
</feature>
<dbReference type="Proteomes" id="UP000295696">
    <property type="component" value="Unassembled WGS sequence"/>
</dbReference>
<accession>A0A4R3J930</accession>
<dbReference type="EMBL" id="SLZU01000010">
    <property type="protein sequence ID" value="TCS61987.1"/>
    <property type="molecule type" value="Genomic_DNA"/>
</dbReference>
<dbReference type="PANTHER" id="PTHR14359">
    <property type="entry name" value="HOMO-OLIGOMERIC FLAVIN CONTAINING CYS DECARBOXYLASE FAMILY"/>
    <property type="match status" value="1"/>
</dbReference>
<feature type="binding site" evidence="3">
    <location>
        <position position="276"/>
    </location>
    <ligand>
        <name>CTP</name>
        <dbReference type="ChEBI" id="CHEBI:37563"/>
    </ligand>
</feature>
<comment type="pathway">
    <text evidence="3 4">Cofactor biosynthesis; coenzyme A biosynthesis; CoA from (R)-pantothenate: step 3/5.</text>
</comment>
<dbReference type="InterPro" id="IPR035929">
    <property type="entry name" value="CoaB-like_sf"/>
</dbReference>
<comment type="function">
    <text evidence="3">Catalyzes two sequential steps in the biosynthesis of coenzyme A. In the first step cysteine is conjugated to 4'-phosphopantothenate to form 4-phosphopantothenoylcysteine. In the second step the latter compound is decarboxylated to form 4'-phosphopantotheine.</text>
</comment>
<dbReference type="HAMAP" id="MF_02225">
    <property type="entry name" value="CoaBC"/>
    <property type="match status" value="1"/>
</dbReference>
<evidence type="ECO:0000256" key="1">
    <source>
        <dbReference type="ARBA" id="ARBA00022793"/>
    </source>
</evidence>
<feature type="transmembrane region" description="Helical" evidence="5">
    <location>
        <begin position="7"/>
        <end position="27"/>
    </location>
</feature>
<feature type="binding site" evidence="3">
    <location>
        <position position="341"/>
    </location>
    <ligand>
        <name>CTP</name>
        <dbReference type="ChEBI" id="CHEBI:37563"/>
    </ligand>
</feature>
<dbReference type="PANTHER" id="PTHR14359:SF6">
    <property type="entry name" value="PHOSPHOPANTOTHENOYLCYSTEINE DECARBOXYLASE"/>
    <property type="match status" value="1"/>
</dbReference>
<organism evidence="8 9">
    <name type="scientific">Primorskyibacter sedentarius</name>
    <dbReference type="NCBI Taxonomy" id="745311"/>
    <lineage>
        <taxon>Bacteria</taxon>
        <taxon>Pseudomonadati</taxon>
        <taxon>Pseudomonadota</taxon>
        <taxon>Alphaproteobacteria</taxon>
        <taxon>Rhodobacterales</taxon>
        <taxon>Roseobacteraceae</taxon>
        <taxon>Primorskyibacter</taxon>
    </lineage>
</organism>
<comment type="similarity">
    <text evidence="3 4">In the C-terminal section; belongs to the PPC synthetase family.</text>
</comment>
<comment type="catalytic activity">
    <reaction evidence="3 4">
        <text>N-[(R)-4-phosphopantothenoyl]-L-cysteine + H(+) = (R)-4'-phosphopantetheine + CO2</text>
        <dbReference type="Rhea" id="RHEA:16793"/>
        <dbReference type="ChEBI" id="CHEBI:15378"/>
        <dbReference type="ChEBI" id="CHEBI:16526"/>
        <dbReference type="ChEBI" id="CHEBI:59458"/>
        <dbReference type="ChEBI" id="CHEBI:61723"/>
        <dbReference type="EC" id="4.1.1.36"/>
    </reaction>
</comment>
<feature type="binding site" evidence="3">
    <location>
        <begin position="303"/>
        <end position="306"/>
    </location>
    <ligand>
        <name>CTP</name>
        <dbReference type="ChEBI" id="CHEBI:37563"/>
    </ligand>
</feature>
<comment type="function">
    <text evidence="4">Catalyzes two steps in the biosynthesis of coenzyme A. In the first step cysteine is conjugated to 4'-phosphopantothenate to form 4-phosphopantothenoylcysteine, in the latter compound is decarboxylated to form 4'-phosphopantotheine.</text>
</comment>
<keyword evidence="5" id="KW-1133">Transmembrane helix</keyword>
<dbReference type="EC" id="4.1.1.36" evidence="3"/>
<feature type="region of interest" description="Phosphopantothenate--cysteine ligase" evidence="3">
    <location>
        <begin position="189"/>
        <end position="399"/>
    </location>
</feature>
<dbReference type="GO" id="GO:0004633">
    <property type="term" value="F:phosphopantothenoylcysteine decarboxylase activity"/>
    <property type="evidence" value="ECO:0007669"/>
    <property type="project" value="UniProtKB-UniRule"/>
</dbReference>
<keyword evidence="5" id="KW-0812">Transmembrane</keyword>
<dbReference type="Pfam" id="PF02441">
    <property type="entry name" value="Flavoprotein"/>
    <property type="match status" value="1"/>
</dbReference>
<protein>
    <recommendedName>
        <fullName evidence="3">Coenzyme A biosynthesis bifunctional protein CoaBC</fullName>
    </recommendedName>
    <alternativeName>
        <fullName evidence="3">DNA/pantothenate metabolism flavoprotein</fullName>
    </alternativeName>
    <alternativeName>
        <fullName evidence="3">Phosphopantothenoylcysteine synthetase/decarboxylase</fullName>
        <shortName evidence="3">PPCS-PPCDC</shortName>
    </alternativeName>
    <domain>
        <recommendedName>
            <fullName evidence="3">Phosphopantothenoylcysteine decarboxylase</fullName>
            <shortName evidence="3">PPC decarboxylase</shortName>
            <shortName evidence="3">PPC-DC</shortName>
            <ecNumber evidence="3">4.1.1.36</ecNumber>
        </recommendedName>
        <alternativeName>
            <fullName evidence="3">CoaC</fullName>
        </alternativeName>
    </domain>
    <domain>
        <recommendedName>
            <fullName evidence="3">Phosphopantothenate--cysteine ligase</fullName>
            <ecNumber evidence="3">6.3.2.5</ecNumber>
        </recommendedName>
        <alternativeName>
            <fullName evidence="3">CoaB</fullName>
        </alternativeName>
        <alternativeName>
            <fullName evidence="3">Phosphopantothenoylcysteine synthetase</fullName>
            <shortName evidence="3">PPC synthetase</shortName>
            <shortName evidence="3">PPC-S</shortName>
        </alternativeName>
    </domain>
</protein>
<evidence type="ECO:0000259" key="7">
    <source>
        <dbReference type="Pfam" id="PF04127"/>
    </source>
</evidence>
<evidence type="ECO:0000256" key="4">
    <source>
        <dbReference type="RuleBase" id="RU364078"/>
    </source>
</evidence>
<keyword evidence="3 4" id="KW-0436">Ligase</keyword>
<reference evidence="8 9" key="1">
    <citation type="submission" date="2019-03" db="EMBL/GenBank/DDBJ databases">
        <title>Genomic Encyclopedia of Type Strains, Phase IV (KMG-IV): sequencing the most valuable type-strain genomes for metagenomic binning, comparative biology and taxonomic classification.</title>
        <authorList>
            <person name="Goeker M."/>
        </authorList>
    </citation>
    <scope>NUCLEOTIDE SEQUENCE [LARGE SCALE GENOMIC DNA]</scope>
    <source>
        <strain evidence="8 9">DSM 104836</strain>
    </source>
</reference>
<keyword evidence="2 3" id="KW-0456">Lyase</keyword>
<evidence type="ECO:0000313" key="8">
    <source>
        <dbReference type="EMBL" id="TCS61987.1"/>
    </source>
</evidence>
<dbReference type="GO" id="GO:0010181">
    <property type="term" value="F:FMN binding"/>
    <property type="evidence" value="ECO:0007669"/>
    <property type="project" value="UniProtKB-UniRule"/>
</dbReference>
<evidence type="ECO:0000313" key="9">
    <source>
        <dbReference type="Proteomes" id="UP000295696"/>
    </source>
</evidence>
<proteinExistence type="inferred from homology"/>
<keyword evidence="9" id="KW-1185">Reference proteome</keyword>
<evidence type="ECO:0000256" key="5">
    <source>
        <dbReference type="SAM" id="Phobius"/>
    </source>
</evidence>
<dbReference type="SUPFAM" id="SSF102645">
    <property type="entry name" value="CoaB-like"/>
    <property type="match status" value="1"/>
</dbReference>
<dbReference type="UniPathway" id="UPA00241">
    <property type="reaction ID" value="UER00353"/>
</dbReference>
<name>A0A4R3J930_9RHOB</name>
<keyword evidence="3 4" id="KW-0285">Flavoprotein</keyword>
<dbReference type="AlphaFoldDB" id="A0A4R3J930"/>
<keyword evidence="3" id="KW-0511">Multifunctional enzyme</keyword>
<dbReference type="RefSeq" id="WP_132246176.1">
    <property type="nucleotide sequence ID" value="NZ_SLZU01000010.1"/>
</dbReference>
<feature type="domain" description="DNA/pantothenate metabolism flavoprotein C-terminal" evidence="7">
    <location>
        <begin position="184"/>
        <end position="394"/>
    </location>
</feature>
<evidence type="ECO:0000259" key="6">
    <source>
        <dbReference type="Pfam" id="PF02441"/>
    </source>
</evidence>
<feature type="region of interest" description="Phosphopantothenoylcysteine decarboxylase" evidence="3">
    <location>
        <begin position="1"/>
        <end position="188"/>
    </location>
</feature>
<comment type="caution">
    <text evidence="3">Lacks conserved residue(s) required for the propagation of feature annotation.</text>
</comment>
<keyword evidence="5" id="KW-0472">Membrane</keyword>
<dbReference type="InterPro" id="IPR005252">
    <property type="entry name" value="CoaBC"/>
</dbReference>
<dbReference type="InterPro" id="IPR036551">
    <property type="entry name" value="Flavin_trans-like"/>
</dbReference>
<dbReference type="SUPFAM" id="SSF52507">
    <property type="entry name" value="Homo-oligomeric flavin-containing Cys decarboxylases, HFCD"/>
    <property type="match status" value="1"/>
</dbReference>
<comment type="cofactor">
    <cofactor evidence="3">
        <name>Mg(2+)</name>
        <dbReference type="ChEBI" id="CHEBI:18420"/>
    </cofactor>
</comment>
<comment type="catalytic activity">
    <reaction evidence="3 4">
        <text>(R)-4'-phosphopantothenate + L-cysteine + CTP = N-[(R)-4-phosphopantothenoyl]-L-cysteine + CMP + diphosphate + H(+)</text>
        <dbReference type="Rhea" id="RHEA:19397"/>
        <dbReference type="ChEBI" id="CHEBI:10986"/>
        <dbReference type="ChEBI" id="CHEBI:15378"/>
        <dbReference type="ChEBI" id="CHEBI:33019"/>
        <dbReference type="ChEBI" id="CHEBI:35235"/>
        <dbReference type="ChEBI" id="CHEBI:37563"/>
        <dbReference type="ChEBI" id="CHEBI:59458"/>
        <dbReference type="ChEBI" id="CHEBI:60377"/>
        <dbReference type="EC" id="6.3.2.5"/>
    </reaction>
</comment>
<keyword evidence="3" id="KW-0460">Magnesium</keyword>
<dbReference type="EC" id="6.3.2.5" evidence="3"/>
<feature type="binding site" evidence="3">
    <location>
        <position position="286"/>
    </location>
    <ligand>
        <name>CTP</name>
        <dbReference type="ChEBI" id="CHEBI:37563"/>
    </ligand>
</feature>
<keyword evidence="3" id="KW-0479">Metal-binding</keyword>